<dbReference type="AlphaFoldDB" id="A0A069QHH6"/>
<dbReference type="EMBL" id="JNGW01000068">
    <property type="protein sequence ID" value="KDR52313.1"/>
    <property type="molecule type" value="Genomic_DNA"/>
</dbReference>
<name>A0A069QHH6_HOYLO</name>
<protein>
    <submittedName>
        <fullName evidence="2">Uncharacterized protein</fullName>
    </submittedName>
</protein>
<dbReference type="HOGENOM" id="CLU_186884_0_0_10"/>
<organism evidence="2 3">
    <name type="scientific">Hoylesella loescheii DSM 19665 = JCM 12249 = ATCC 15930</name>
    <dbReference type="NCBI Taxonomy" id="1122985"/>
    <lineage>
        <taxon>Bacteria</taxon>
        <taxon>Pseudomonadati</taxon>
        <taxon>Bacteroidota</taxon>
        <taxon>Bacteroidia</taxon>
        <taxon>Bacteroidales</taxon>
        <taxon>Prevotellaceae</taxon>
        <taxon>Hoylesella</taxon>
    </lineage>
</organism>
<evidence type="ECO:0000313" key="2">
    <source>
        <dbReference type="EMBL" id="KDR52313.1"/>
    </source>
</evidence>
<proteinExistence type="predicted"/>
<evidence type="ECO:0000256" key="1">
    <source>
        <dbReference type="SAM" id="Phobius"/>
    </source>
</evidence>
<reference evidence="2 3" key="1">
    <citation type="submission" date="2013-08" db="EMBL/GenBank/DDBJ databases">
        <authorList>
            <person name="Weinstock G."/>
            <person name="Sodergren E."/>
            <person name="Wylie T."/>
            <person name="Fulton L."/>
            <person name="Fulton R."/>
            <person name="Fronick C."/>
            <person name="O'Laughlin M."/>
            <person name="Godfrey J."/>
            <person name="Miner T."/>
            <person name="Herter B."/>
            <person name="Appelbaum E."/>
            <person name="Cordes M."/>
            <person name="Lek S."/>
            <person name="Wollam A."/>
            <person name="Pepin K.H."/>
            <person name="Palsikar V.B."/>
            <person name="Mitreva M."/>
            <person name="Wilson R.K."/>
        </authorList>
    </citation>
    <scope>NUCLEOTIDE SEQUENCE [LARGE SCALE GENOMIC DNA]</scope>
    <source>
        <strain evidence="2 3">ATCC 15930</strain>
    </source>
</reference>
<gene>
    <name evidence="2" type="ORF">HMPREF1991_01618</name>
</gene>
<dbReference type="PATRIC" id="fig|1122985.7.peg.1680"/>
<evidence type="ECO:0000313" key="3">
    <source>
        <dbReference type="Proteomes" id="UP000027442"/>
    </source>
</evidence>
<keyword evidence="3" id="KW-1185">Reference proteome</keyword>
<sequence>MTETLALSLLIIAIAVALLCVKMIFRKNGTFSSQHIHDNPGLRKQGIHCVIDQDKEARRTASTAVSERSESNVQSV</sequence>
<dbReference type="RefSeq" id="WP_009235853.1">
    <property type="nucleotide sequence ID" value="NZ_KB899214.1"/>
</dbReference>
<keyword evidence="1" id="KW-0472">Membrane</keyword>
<keyword evidence="1" id="KW-1133">Transmembrane helix</keyword>
<keyword evidence="1" id="KW-0812">Transmembrane</keyword>
<comment type="caution">
    <text evidence="2">The sequence shown here is derived from an EMBL/GenBank/DDBJ whole genome shotgun (WGS) entry which is preliminary data.</text>
</comment>
<dbReference type="Proteomes" id="UP000027442">
    <property type="component" value="Unassembled WGS sequence"/>
</dbReference>
<accession>A0A069QHH6</accession>
<feature type="transmembrane region" description="Helical" evidence="1">
    <location>
        <begin position="6"/>
        <end position="25"/>
    </location>
</feature>